<dbReference type="HOGENOM" id="CLU_2492793_0_0_7"/>
<organism evidence="1 2">
    <name type="scientific">Desulfovibrio piger ATCC 29098</name>
    <dbReference type="NCBI Taxonomy" id="411464"/>
    <lineage>
        <taxon>Bacteria</taxon>
        <taxon>Pseudomonadati</taxon>
        <taxon>Thermodesulfobacteriota</taxon>
        <taxon>Desulfovibrionia</taxon>
        <taxon>Desulfovibrionales</taxon>
        <taxon>Desulfovibrionaceae</taxon>
        <taxon>Desulfovibrio</taxon>
    </lineage>
</organism>
<sequence length="86" mass="9314">MAFILASHGAKGKTTHYADALAPQDVISSLPGKDTILSRMSFHTKHAGWTCLSPYSRGTKALRAVWRVTPSCHKSEQKFLGEDGGV</sequence>
<reference evidence="1 2" key="2">
    <citation type="submission" date="2008-10" db="EMBL/GenBank/DDBJ databases">
        <authorList>
            <person name="Fulton L."/>
            <person name="Clifton S."/>
            <person name="Fulton B."/>
            <person name="Xu J."/>
            <person name="Minx P."/>
            <person name="Pepin K.H."/>
            <person name="Johnson M."/>
            <person name="Bhonagiri V."/>
            <person name="Nash W.E."/>
            <person name="Mardis E.R."/>
            <person name="Wilson R.K."/>
        </authorList>
    </citation>
    <scope>NUCLEOTIDE SEQUENCE [LARGE SCALE GENOMIC DNA]</scope>
    <source>
        <strain evidence="1 2">ATCC 29098</strain>
    </source>
</reference>
<accession>B6WQG9</accession>
<dbReference type="Proteomes" id="UP000003676">
    <property type="component" value="Unassembled WGS sequence"/>
</dbReference>
<dbReference type="AlphaFoldDB" id="B6WQG9"/>
<proteinExistence type="predicted"/>
<name>B6WQG9_9BACT</name>
<comment type="caution">
    <text evidence="1">The sequence shown here is derived from an EMBL/GenBank/DDBJ whole genome shotgun (WGS) entry which is preliminary data.</text>
</comment>
<reference evidence="1 2" key="1">
    <citation type="submission" date="2008-10" db="EMBL/GenBank/DDBJ databases">
        <title>Draft genome sequence of Desulvovibrio piger (ATCC 29098).</title>
        <authorList>
            <person name="Sudarsanam P."/>
            <person name="Ley R."/>
            <person name="Guruge J."/>
            <person name="Turnbaugh P.J."/>
            <person name="Mahowald M."/>
            <person name="Liep D."/>
            <person name="Gordon J."/>
        </authorList>
    </citation>
    <scope>NUCLEOTIDE SEQUENCE [LARGE SCALE GENOMIC DNA]</scope>
    <source>
        <strain evidence="1 2">ATCC 29098</strain>
    </source>
</reference>
<gene>
    <name evidence="1" type="ORF">DESPIG_00293</name>
</gene>
<evidence type="ECO:0000313" key="1">
    <source>
        <dbReference type="EMBL" id="EEB34758.1"/>
    </source>
</evidence>
<protein>
    <submittedName>
        <fullName evidence="1">Uncharacterized protein</fullName>
    </submittedName>
</protein>
<evidence type="ECO:0000313" key="2">
    <source>
        <dbReference type="Proteomes" id="UP000003676"/>
    </source>
</evidence>
<dbReference type="EMBL" id="ABXU01000012">
    <property type="protein sequence ID" value="EEB34758.1"/>
    <property type="molecule type" value="Genomic_DNA"/>
</dbReference>